<evidence type="ECO:0000313" key="1">
    <source>
        <dbReference type="EMBL" id="CAH0474286.1"/>
    </source>
</evidence>
<dbReference type="AlphaFoldDB" id="A0AAU9KRP2"/>
<sequence length="101" mass="10819">MSALPIQGAEGVKMDHDDFQNLTSILWGALRRLADVAGVTTVVAILKKRLSGYSVYSIKTSSTATSPICVGESKLSHLPQRLTSSSSTFRATKARIEAPRA</sequence>
<gene>
    <name evidence="1" type="ORF">PBS003_LOCUS1145</name>
</gene>
<proteinExistence type="predicted"/>
<organism evidence="1 2">
    <name type="scientific">Peronospora belbahrii</name>
    <dbReference type="NCBI Taxonomy" id="622444"/>
    <lineage>
        <taxon>Eukaryota</taxon>
        <taxon>Sar</taxon>
        <taxon>Stramenopiles</taxon>
        <taxon>Oomycota</taxon>
        <taxon>Peronosporomycetes</taxon>
        <taxon>Peronosporales</taxon>
        <taxon>Peronosporaceae</taxon>
        <taxon>Peronospora</taxon>
    </lineage>
</organism>
<evidence type="ECO:0000313" key="2">
    <source>
        <dbReference type="Proteomes" id="UP001160483"/>
    </source>
</evidence>
<dbReference type="Proteomes" id="UP001160483">
    <property type="component" value="Unassembled WGS sequence"/>
</dbReference>
<dbReference type="EMBL" id="CAKKTJ010000102">
    <property type="protein sequence ID" value="CAH0474286.1"/>
    <property type="molecule type" value="Genomic_DNA"/>
</dbReference>
<reference evidence="1" key="1">
    <citation type="submission" date="2021-11" db="EMBL/GenBank/DDBJ databases">
        <authorList>
            <person name="Islam A."/>
            <person name="Islam S."/>
            <person name="Flora M.S."/>
            <person name="Rahman M."/>
            <person name="Ziaur R.M."/>
            <person name="Epstein J.H."/>
            <person name="Hassan M."/>
            <person name="Klassen M."/>
            <person name="Woodard K."/>
            <person name="Webb A."/>
            <person name="Webby R.J."/>
            <person name="El Zowalaty M.E."/>
        </authorList>
    </citation>
    <scope>NUCLEOTIDE SEQUENCE</scope>
    <source>
        <strain evidence="1">Pbs3</strain>
    </source>
</reference>
<comment type="caution">
    <text evidence="1">The sequence shown here is derived from an EMBL/GenBank/DDBJ whole genome shotgun (WGS) entry which is preliminary data.</text>
</comment>
<accession>A0AAU9KRP2</accession>
<protein>
    <submittedName>
        <fullName evidence="1">Uncharacterized protein</fullName>
    </submittedName>
</protein>
<name>A0AAU9KRP2_9STRA</name>